<keyword evidence="1" id="KW-0560">Oxidoreductase</keyword>
<dbReference type="CDD" id="cd05288">
    <property type="entry name" value="PGDH"/>
    <property type="match status" value="1"/>
</dbReference>
<dbReference type="Pfam" id="PF00107">
    <property type="entry name" value="ADH_zinc_N"/>
    <property type="match status" value="1"/>
</dbReference>
<dbReference type="InterPro" id="IPR036291">
    <property type="entry name" value="NAD(P)-bd_dom_sf"/>
</dbReference>
<evidence type="ECO:0000259" key="2">
    <source>
        <dbReference type="SMART" id="SM00829"/>
    </source>
</evidence>
<dbReference type="InterPro" id="IPR020843">
    <property type="entry name" value="ER"/>
</dbReference>
<dbReference type="InterPro" id="IPR013149">
    <property type="entry name" value="ADH-like_C"/>
</dbReference>
<dbReference type="SMART" id="SM00829">
    <property type="entry name" value="PKS_ER"/>
    <property type="match status" value="1"/>
</dbReference>
<dbReference type="AlphaFoldDB" id="A0A542ZGM5"/>
<dbReference type="OrthoDB" id="9805663at2"/>
<evidence type="ECO:0000256" key="1">
    <source>
        <dbReference type="ARBA" id="ARBA00023002"/>
    </source>
</evidence>
<dbReference type="Proteomes" id="UP000319514">
    <property type="component" value="Unassembled WGS sequence"/>
</dbReference>
<dbReference type="PANTHER" id="PTHR43205:SF7">
    <property type="entry name" value="PROSTAGLANDIN REDUCTASE 1"/>
    <property type="match status" value="1"/>
</dbReference>
<dbReference type="EMBL" id="VFOQ01000001">
    <property type="protein sequence ID" value="TQL59486.1"/>
    <property type="molecule type" value="Genomic_DNA"/>
</dbReference>
<feature type="domain" description="Enoyl reductase (ER)" evidence="2">
    <location>
        <begin position="17"/>
        <end position="338"/>
    </location>
</feature>
<dbReference type="FunFam" id="3.40.50.720:FF:000121">
    <property type="entry name" value="Prostaglandin reductase 2"/>
    <property type="match status" value="1"/>
</dbReference>
<protein>
    <recommendedName>
        <fullName evidence="2">Enoyl reductase (ER) domain-containing protein</fullName>
    </recommendedName>
</protein>
<accession>A0A542ZGM5</accession>
<dbReference type="Gene3D" id="3.90.180.10">
    <property type="entry name" value="Medium-chain alcohol dehydrogenases, catalytic domain"/>
    <property type="match status" value="1"/>
</dbReference>
<proteinExistence type="predicted"/>
<dbReference type="SUPFAM" id="SSF50129">
    <property type="entry name" value="GroES-like"/>
    <property type="match status" value="2"/>
</dbReference>
<evidence type="ECO:0000313" key="3">
    <source>
        <dbReference type="EMBL" id="TQL59486.1"/>
    </source>
</evidence>
<dbReference type="InterPro" id="IPR045010">
    <property type="entry name" value="MDR_fam"/>
</dbReference>
<organism evidence="3 4">
    <name type="scientific">Oryzihumus leptocrescens</name>
    <dbReference type="NCBI Taxonomy" id="297536"/>
    <lineage>
        <taxon>Bacteria</taxon>
        <taxon>Bacillati</taxon>
        <taxon>Actinomycetota</taxon>
        <taxon>Actinomycetes</taxon>
        <taxon>Micrococcales</taxon>
        <taxon>Intrasporangiaceae</taxon>
        <taxon>Oryzihumus</taxon>
    </lineage>
</organism>
<gene>
    <name evidence="3" type="ORF">FB474_0840</name>
</gene>
<dbReference type="InterPro" id="IPR041694">
    <property type="entry name" value="ADH_N_2"/>
</dbReference>
<dbReference type="Gene3D" id="3.40.50.720">
    <property type="entry name" value="NAD(P)-binding Rossmann-like Domain"/>
    <property type="match status" value="1"/>
</dbReference>
<dbReference type="Pfam" id="PF16884">
    <property type="entry name" value="ADH_N_2"/>
    <property type="match status" value="1"/>
</dbReference>
<dbReference type="SUPFAM" id="SSF51735">
    <property type="entry name" value="NAD(P)-binding Rossmann-fold domains"/>
    <property type="match status" value="1"/>
</dbReference>
<dbReference type="PANTHER" id="PTHR43205">
    <property type="entry name" value="PROSTAGLANDIN REDUCTASE"/>
    <property type="match status" value="1"/>
</dbReference>
<dbReference type="GO" id="GO:0016628">
    <property type="term" value="F:oxidoreductase activity, acting on the CH-CH group of donors, NAD or NADP as acceptor"/>
    <property type="evidence" value="ECO:0007669"/>
    <property type="project" value="InterPro"/>
</dbReference>
<dbReference type="InterPro" id="IPR011032">
    <property type="entry name" value="GroES-like_sf"/>
</dbReference>
<keyword evidence="4" id="KW-1185">Reference proteome</keyword>
<evidence type="ECO:0000313" key="4">
    <source>
        <dbReference type="Proteomes" id="UP000319514"/>
    </source>
</evidence>
<dbReference type="RefSeq" id="WP_141787506.1">
    <property type="nucleotide sequence ID" value="NZ_BAAAKX010000013.1"/>
</dbReference>
<name>A0A542ZGM5_9MICO</name>
<reference evidence="3 4" key="1">
    <citation type="submission" date="2019-06" db="EMBL/GenBank/DDBJ databases">
        <title>Sequencing the genomes of 1000 actinobacteria strains.</title>
        <authorList>
            <person name="Klenk H.-P."/>
        </authorList>
    </citation>
    <scope>NUCLEOTIDE SEQUENCE [LARGE SCALE GENOMIC DNA]</scope>
    <source>
        <strain evidence="3 4">DSM 18082</strain>
    </source>
</reference>
<sequence length="340" mass="36055">MTTSREWHLTRRPHGEPVDEDFALVDVELPEPGAGQVVVRNTFLSVDPYMRGRMNDVKSYVPPFELDKPMDGEAVGVVEAVGEDAVDATGAPISVGDTVIHPLGWRTRALLPAKHARVLDTDLAPAQAFLGVLGMPGLTAYAGLLRVAEFTEGDAVFVSAAAGAVGSLVGQIARLKGASRVVGSAGGPEKVQWLQDDAGFNAAVDYKAAPIRQGLAEAAPEGIDIYFDNVGGDHLEAAIGALRQNGRAALCGAISVYNNTEAAPGPRNMAMIIGKRLTLRGFIVSDHRDLRPQFEAEVGQWLAEGKIAWRETVVDGIENAVEGFRGLLTGGNTGKMLIRL</sequence>
<comment type="caution">
    <text evidence="3">The sequence shown here is derived from an EMBL/GenBank/DDBJ whole genome shotgun (WGS) entry which is preliminary data.</text>
</comment>